<feature type="transmembrane region" description="Helical" evidence="1">
    <location>
        <begin position="129"/>
        <end position="149"/>
    </location>
</feature>
<dbReference type="InterPro" id="IPR011701">
    <property type="entry name" value="MFS"/>
</dbReference>
<dbReference type="InterPro" id="IPR020846">
    <property type="entry name" value="MFS_dom"/>
</dbReference>
<keyword evidence="1" id="KW-0812">Transmembrane</keyword>
<proteinExistence type="predicted"/>
<feature type="domain" description="Major facilitator superfamily (MFS) profile" evidence="2">
    <location>
        <begin position="1"/>
        <end position="366"/>
    </location>
</feature>
<feature type="transmembrane region" description="Helical" evidence="1">
    <location>
        <begin position="343"/>
        <end position="362"/>
    </location>
</feature>
<dbReference type="InterPro" id="IPR036259">
    <property type="entry name" value="MFS_trans_sf"/>
</dbReference>
<accession>A0A8D5U5P5</accession>
<dbReference type="Proteomes" id="UP000825123">
    <property type="component" value="Chromosome"/>
</dbReference>
<keyword evidence="1" id="KW-1133">Transmembrane helix</keyword>
<name>A0A8D5U5P5_9CREN</name>
<evidence type="ECO:0000259" key="2">
    <source>
        <dbReference type="PROSITE" id="PS50850"/>
    </source>
</evidence>
<dbReference type="GeneID" id="66162406"/>
<dbReference type="InterPro" id="IPR050327">
    <property type="entry name" value="Proton-linked_MCT"/>
</dbReference>
<dbReference type="PROSITE" id="PS50850">
    <property type="entry name" value="MFS"/>
    <property type="match status" value="1"/>
</dbReference>
<feature type="transmembrane region" description="Helical" evidence="1">
    <location>
        <begin position="45"/>
        <end position="65"/>
    </location>
</feature>
<feature type="transmembrane region" description="Helical" evidence="1">
    <location>
        <begin position="198"/>
        <end position="220"/>
    </location>
</feature>
<dbReference type="EMBL" id="AP024597">
    <property type="protein sequence ID" value="BCU69351.1"/>
    <property type="molecule type" value="Genomic_DNA"/>
</dbReference>
<dbReference type="RefSeq" id="WP_221289387.1">
    <property type="nucleotide sequence ID" value="NZ_AP024597.1"/>
</dbReference>
<dbReference type="GO" id="GO:0022857">
    <property type="term" value="F:transmembrane transporter activity"/>
    <property type="evidence" value="ECO:0007669"/>
    <property type="project" value="InterPro"/>
</dbReference>
<keyword evidence="4" id="KW-1185">Reference proteome</keyword>
<keyword evidence="1" id="KW-0472">Membrane</keyword>
<feature type="transmembrane region" description="Helical" evidence="1">
    <location>
        <begin position="316"/>
        <end position="337"/>
    </location>
</feature>
<dbReference type="PANTHER" id="PTHR11360:SF304">
    <property type="entry name" value="MFS DOMAIN-CONTAINING PROTEIN"/>
    <property type="match status" value="1"/>
</dbReference>
<feature type="transmembrane region" description="Helical" evidence="1">
    <location>
        <begin position="284"/>
        <end position="304"/>
    </location>
</feature>
<protein>
    <submittedName>
        <fullName evidence="3">Oxalate/formate antiport family MFS transporter</fullName>
    </submittedName>
</protein>
<feature type="transmembrane region" description="Helical" evidence="1">
    <location>
        <begin position="100"/>
        <end position="120"/>
    </location>
</feature>
<dbReference type="AlphaFoldDB" id="A0A8D5U5P5"/>
<feature type="transmembrane region" description="Helical" evidence="1">
    <location>
        <begin position="226"/>
        <end position="248"/>
    </location>
</feature>
<dbReference type="KEGG" id="csty:KN1_06480"/>
<organism evidence="3 4">
    <name type="scientific">Stygiolobus caldivivus</name>
    <dbReference type="NCBI Taxonomy" id="2824673"/>
    <lineage>
        <taxon>Archaea</taxon>
        <taxon>Thermoproteota</taxon>
        <taxon>Thermoprotei</taxon>
        <taxon>Sulfolobales</taxon>
        <taxon>Sulfolobaceae</taxon>
        <taxon>Stygiolobus</taxon>
    </lineage>
</organism>
<reference evidence="3 4" key="1">
    <citation type="submission" date="2021-04" db="EMBL/GenBank/DDBJ databases">
        <title>Complete genome sequence of Stygiolobus sp. KN-1.</title>
        <authorList>
            <person name="Nakamura K."/>
            <person name="Sakai H."/>
            <person name="Kurosawa N."/>
        </authorList>
    </citation>
    <scope>NUCLEOTIDE SEQUENCE [LARGE SCALE GENOMIC DNA]</scope>
    <source>
        <strain evidence="3 4">KN-1</strain>
    </source>
</reference>
<dbReference type="Pfam" id="PF07690">
    <property type="entry name" value="MFS_1"/>
    <property type="match status" value="1"/>
</dbReference>
<evidence type="ECO:0000256" key="1">
    <source>
        <dbReference type="SAM" id="Phobius"/>
    </source>
</evidence>
<dbReference type="SUPFAM" id="SSF103473">
    <property type="entry name" value="MFS general substrate transporter"/>
    <property type="match status" value="1"/>
</dbReference>
<feature type="transmembrane region" description="Helical" evidence="1">
    <location>
        <begin position="72"/>
        <end position="94"/>
    </location>
</feature>
<feature type="transmembrane region" description="Helical" evidence="1">
    <location>
        <begin position="155"/>
        <end position="177"/>
    </location>
</feature>
<evidence type="ECO:0000313" key="4">
    <source>
        <dbReference type="Proteomes" id="UP000825123"/>
    </source>
</evidence>
<dbReference type="Gene3D" id="1.20.1250.20">
    <property type="entry name" value="MFS general substrate transporter like domains"/>
    <property type="match status" value="2"/>
</dbReference>
<sequence length="373" mass="39752">MVRGKTILVIGFVIMCFNSLYQYAWNALLPLFKSGFGVSLVEVELAFSLFTVFSTTFQIVGGSIADYRGPRLIGVISSLLSGIGFLGTSFSSSIYEFYTFWSLGSIGEGILYGIAANLAVKWFPSKRGFATGFVSLGFGLGSAIANPFIASSSSFRAPTLVIGLVEIVILPLLLYAIDYPKKVKGDRPTTVIRTVTWWLIYVSFSTSAVPLTVLSSSLSVLSPKDLLVLLVTVFPLLSGASRPIIGYLSDSFGRVGTTSAVLFAMIIGSTFFLLGLIVPSVVIIGFFGGSMITLFFALSGDIFGEKYSTANNAILYTGKALAGVLGSTVFSLLFLYNPLYAKVFVLANAVGGFILIVSVLLLSKRGKSSVGVH</sequence>
<evidence type="ECO:0000313" key="3">
    <source>
        <dbReference type="EMBL" id="BCU69351.1"/>
    </source>
</evidence>
<dbReference type="PANTHER" id="PTHR11360">
    <property type="entry name" value="MONOCARBOXYLATE TRANSPORTER"/>
    <property type="match status" value="1"/>
</dbReference>
<feature type="transmembrane region" description="Helical" evidence="1">
    <location>
        <begin position="260"/>
        <end position="278"/>
    </location>
</feature>
<gene>
    <name evidence="3" type="ORF">KN1_06480</name>
</gene>
<feature type="transmembrane region" description="Helical" evidence="1">
    <location>
        <begin position="7"/>
        <end position="25"/>
    </location>
</feature>